<dbReference type="Pfam" id="PF01548">
    <property type="entry name" value="DEDD_Tnp_IS110"/>
    <property type="match status" value="1"/>
</dbReference>
<dbReference type="EMBL" id="VLJT01000061">
    <property type="protein sequence ID" value="TWH09142.1"/>
    <property type="molecule type" value="Genomic_DNA"/>
</dbReference>
<evidence type="ECO:0000313" key="4">
    <source>
        <dbReference type="Proteomes" id="UP000317573"/>
    </source>
</evidence>
<feature type="domain" description="Transposase IS110-like N-terminal" evidence="1">
    <location>
        <begin position="12"/>
        <end position="156"/>
    </location>
</feature>
<dbReference type="PANTHER" id="PTHR33055">
    <property type="entry name" value="TRANSPOSASE FOR INSERTION SEQUENCE ELEMENT IS1111A"/>
    <property type="match status" value="1"/>
</dbReference>
<dbReference type="InterPro" id="IPR047650">
    <property type="entry name" value="Transpos_IS110"/>
</dbReference>
<dbReference type="NCBIfam" id="NF033542">
    <property type="entry name" value="transpos_IS110"/>
    <property type="match status" value="1"/>
</dbReference>
<dbReference type="InterPro" id="IPR002525">
    <property type="entry name" value="Transp_IS110-like_N"/>
</dbReference>
<dbReference type="GO" id="GO:0004803">
    <property type="term" value="F:transposase activity"/>
    <property type="evidence" value="ECO:0007669"/>
    <property type="project" value="InterPro"/>
</dbReference>
<dbReference type="Proteomes" id="UP000317573">
    <property type="component" value="Unassembled WGS sequence"/>
</dbReference>
<feature type="domain" description="Transposase IS116/IS110/IS902 C-terminal" evidence="2">
    <location>
        <begin position="231"/>
        <end position="312"/>
    </location>
</feature>
<evidence type="ECO:0000259" key="1">
    <source>
        <dbReference type="Pfam" id="PF01548"/>
    </source>
</evidence>
<reference evidence="3 4" key="1">
    <citation type="submission" date="2019-07" db="EMBL/GenBank/DDBJ databases">
        <title>Genome sequencing of lignin-degrading bacterial isolates.</title>
        <authorList>
            <person name="Gladden J."/>
        </authorList>
    </citation>
    <scope>NUCLEOTIDE SEQUENCE [LARGE SCALE GENOMIC DNA]</scope>
    <source>
        <strain evidence="3 4">J45</strain>
    </source>
</reference>
<dbReference type="RefSeq" id="WP_145693132.1">
    <property type="nucleotide sequence ID" value="NZ_VLJT01000061.1"/>
</dbReference>
<dbReference type="AlphaFoldDB" id="A0A562DHM7"/>
<evidence type="ECO:0000313" key="3">
    <source>
        <dbReference type="EMBL" id="TWH09142.1"/>
    </source>
</evidence>
<gene>
    <name evidence="3" type="ORF">L618_000600000950</name>
</gene>
<dbReference type="GO" id="GO:0006313">
    <property type="term" value="P:DNA transposition"/>
    <property type="evidence" value="ECO:0007669"/>
    <property type="project" value="InterPro"/>
</dbReference>
<dbReference type="InterPro" id="IPR003346">
    <property type="entry name" value="Transposase_20"/>
</dbReference>
<dbReference type="PANTHER" id="PTHR33055:SF16">
    <property type="entry name" value="TRANSPOSASE FOR INSERTION SEQUENCE ELEMENT IS1547"/>
    <property type="match status" value="1"/>
</dbReference>
<proteinExistence type="predicted"/>
<evidence type="ECO:0000259" key="2">
    <source>
        <dbReference type="Pfam" id="PF02371"/>
    </source>
</evidence>
<sequence>MVNQDHLEVYGGIDTHADTHHVAAIDATGRRLADVQVPATAADYQAALRFLRSWPGLVKVGIECTGSYGAGVSRAMQVAGIAVSEVNRPNRFDRRIRGKSDPFDAYSAAEAVLSGRASAAPKGGDGLVESLRVLRTSRSSALTARTATINQIKGMLITAPEELRSRYRGLSNTKLIAALAASRPTPAPVTAAEATAYSLRLLARRWQALTEQIEDLSGHLQRLLEDHAPDLMSVFGCGRDTVAQLLITAGDNPDRLRSEAAFAALAGACPIPASSGKTNRHRLNRAGDRQANSALYHIVLVRLRYDQQTRNYATRRIAEGKTKMEIIRCLKRYLVRQLYPLIVQTLQPRRQTTAA</sequence>
<name>A0A562DHM7_RHORH</name>
<accession>A0A562DHM7</accession>
<dbReference type="Pfam" id="PF02371">
    <property type="entry name" value="Transposase_20"/>
    <property type="match status" value="1"/>
</dbReference>
<organism evidence="3 4">
    <name type="scientific">Rhodococcus rhodochrous J45</name>
    <dbReference type="NCBI Taxonomy" id="935266"/>
    <lineage>
        <taxon>Bacteria</taxon>
        <taxon>Bacillati</taxon>
        <taxon>Actinomycetota</taxon>
        <taxon>Actinomycetes</taxon>
        <taxon>Mycobacteriales</taxon>
        <taxon>Nocardiaceae</taxon>
        <taxon>Rhodococcus</taxon>
    </lineage>
</organism>
<comment type="caution">
    <text evidence="3">The sequence shown here is derived from an EMBL/GenBank/DDBJ whole genome shotgun (WGS) entry which is preliminary data.</text>
</comment>
<protein>
    <submittedName>
        <fullName evidence="3">Transposase IS116/IS110/IS902 family protein</fullName>
    </submittedName>
</protein>
<dbReference type="GO" id="GO:0003677">
    <property type="term" value="F:DNA binding"/>
    <property type="evidence" value="ECO:0007669"/>
    <property type="project" value="InterPro"/>
</dbReference>